<dbReference type="InterPro" id="IPR006636">
    <property type="entry name" value="STI1_HS-bd"/>
</dbReference>
<dbReference type="GO" id="GO:0003684">
    <property type="term" value="F:damaged DNA binding"/>
    <property type="evidence" value="ECO:0007669"/>
    <property type="project" value="UniProtKB-UniRule"/>
</dbReference>
<evidence type="ECO:0000256" key="2">
    <source>
        <dbReference type="ARBA" id="ARBA00022763"/>
    </source>
</evidence>
<dbReference type="SUPFAM" id="SSF46934">
    <property type="entry name" value="UBA-like"/>
    <property type="match status" value="2"/>
</dbReference>
<feature type="domain" description="UBA" evidence="7">
    <location>
        <begin position="153"/>
        <end position="193"/>
    </location>
</feature>
<evidence type="ECO:0000256" key="4">
    <source>
        <dbReference type="ARBA" id="ARBA00023242"/>
    </source>
</evidence>
<evidence type="ECO:0000259" key="8">
    <source>
        <dbReference type="PROSITE" id="PS50053"/>
    </source>
</evidence>
<evidence type="ECO:0000256" key="6">
    <source>
        <dbReference type="SAM" id="MobiDB-lite"/>
    </source>
</evidence>
<evidence type="ECO:0000313" key="10">
    <source>
        <dbReference type="Proteomes" id="UP001222932"/>
    </source>
</evidence>
<organism evidence="9 10">
    <name type="scientific">Cutaneotrichosporon spelunceum</name>
    <dbReference type="NCBI Taxonomy" id="1672016"/>
    <lineage>
        <taxon>Eukaryota</taxon>
        <taxon>Fungi</taxon>
        <taxon>Dikarya</taxon>
        <taxon>Basidiomycota</taxon>
        <taxon>Agaricomycotina</taxon>
        <taxon>Tremellomycetes</taxon>
        <taxon>Trichosporonales</taxon>
        <taxon>Trichosporonaceae</taxon>
        <taxon>Cutaneotrichosporon</taxon>
    </lineage>
</organism>
<evidence type="ECO:0000256" key="5">
    <source>
        <dbReference type="RuleBase" id="RU367049"/>
    </source>
</evidence>
<evidence type="ECO:0000256" key="1">
    <source>
        <dbReference type="ARBA" id="ARBA00022737"/>
    </source>
</evidence>
<dbReference type="Proteomes" id="UP001222932">
    <property type="component" value="Unassembled WGS sequence"/>
</dbReference>
<evidence type="ECO:0000313" key="9">
    <source>
        <dbReference type="EMBL" id="GMK54431.1"/>
    </source>
</evidence>
<dbReference type="SUPFAM" id="SSF54236">
    <property type="entry name" value="Ubiquitin-like"/>
    <property type="match status" value="1"/>
</dbReference>
<dbReference type="Gene3D" id="1.10.10.540">
    <property type="entry name" value="XPC-binding domain"/>
    <property type="match status" value="1"/>
</dbReference>
<reference evidence="9" key="2">
    <citation type="submission" date="2023-06" db="EMBL/GenBank/DDBJ databases">
        <authorList>
            <person name="Kobayashi Y."/>
            <person name="Kayamori A."/>
            <person name="Aoki K."/>
            <person name="Shiwa Y."/>
            <person name="Fujita N."/>
            <person name="Sugita T."/>
            <person name="Iwasaki W."/>
            <person name="Tanaka N."/>
            <person name="Takashima M."/>
        </authorList>
    </citation>
    <scope>NUCLEOTIDE SEQUENCE</scope>
    <source>
        <strain evidence="9">HIS016</strain>
    </source>
</reference>
<dbReference type="GO" id="GO:0043161">
    <property type="term" value="P:proteasome-mediated ubiquitin-dependent protein catabolic process"/>
    <property type="evidence" value="ECO:0007669"/>
    <property type="project" value="UniProtKB-UniRule"/>
</dbReference>
<dbReference type="Gene3D" id="1.10.8.10">
    <property type="entry name" value="DNA helicase RuvA subunit, C-terminal domain"/>
    <property type="match status" value="2"/>
</dbReference>
<gene>
    <name evidence="9" type="primary">RAD23</name>
    <name evidence="9" type="ORF">CspeluHIS016_0110170</name>
</gene>
<evidence type="ECO:0000259" key="7">
    <source>
        <dbReference type="PROSITE" id="PS50030"/>
    </source>
</evidence>
<proteinExistence type="inferred from homology"/>
<reference evidence="9" key="1">
    <citation type="journal article" date="2023" name="BMC Genomics">
        <title>Chromosome-level genome assemblies of Cutaneotrichosporon spp. (Trichosporonales, Basidiomycota) reveal imbalanced evolution between nucleotide sequences and chromosome synteny.</title>
        <authorList>
            <person name="Kobayashi Y."/>
            <person name="Kayamori A."/>
            <person name="Aoki K."/>
            <person name="Shiwa Y."/>
            <person name="Matsutani M."/>
            <person name="Fujita N."/>
            <person name="Sugita T."/>
            <person name="Iwasaki W."/>
            <person name="Tanaka N."/>
            <person name="Takashima M."/>
        </authorList>
    </citation>
    <scope>NUCLEOTIDE SEQUENCE</scope>
    <source>
        <strain evidence="9">HIS016</strain>
    </source>
</reference>
<evidence type="ECO:0000256" key="3">
    <source>
        <dbReference type="ARBA" id="ARBA00023204"/>
    </source>
</evidence>
<dbReference type="FunFam" id="3.10.20.90:FF:000254">
    <property type="entry name" value="UV excision repair protein Rad23"/>
    <property type="match status" value="1"/>
</dbReference>
<dbReference type="SMART" id="SM00727">
    <property type="entry name" value="STI1"/>
    <property type="match status" value="1"/>
</dbReference>
<comment type="function">
    <text evidence="5">Multiubiquitin chain receptor involved in modulation of proteasomal degradation. Involved in nucleotide excision repair.</text>
</comment>
<dbReference type="InterPro" id="IPR004806">
    <property type="entry name" value="Rad23"/>
</dbReference>
<protein>
    <recommendedName>
        <fullName evidence="5">UV excision repair protein RAD23</fullName>
    </recommendedName>
</protein>
<dbReference type="FunFam" id="1.10.8.10:FF:000003">
    <property type="entry name" value="UV excision repair protein RAD23 homolog"/>
    <property type="match status" value="1"/>
</dbReference>
<dbReference type="NCBIfam" id="TIGR00601">
    <property type="entry name" value="rad23"/>
    <property type="match status" value="1"/>
</dbReference>
<dbReference type="GO" id="GO:0070628">
    <property type="term" value="F:proteasome binding"/>
    <property type="evidence" value="ECO:0007669"/>
    <property type="project" value="TreeGrafter"/>
</dbReference>
<dbReference type="PANTHER" id="PTHR10621">
    <property type="entry name" value="UV EXCISION REPAIR PROTEIN RAD23"/>
    <property type="match status" value="1"/>
</dbReference>
<dbReference type="Pfam" id="PF09280">
    <property type="entry name" value="XPC-binding"/>
    <property type="match status" value="1"/>
</dbReference>
<accession>A0AAD3TP33</accession>
<dbReference type="PROSITE" id="PS50053">
    <property type="entry name" value="UBIQUITIN_2"/>
    <property type="match status" value="1"/>
</dbReference>
<dbReference type="InterPro" id="IPR000626">
    <property type="entry name" value="Ubiquitin-like_dom"/>
</dbReference>
<dbReference type="PANTHER" id="PTHR10621:SF0">
    <property type="entry name" value="UV EXCISION REPAIR PROTEIN RAD23"/>
    <property type="match status" value="1"/>
</dbReference>
<comment type="caution">
    <text evidence="9">The sequence shown here is derived from an EMBL/GenBank/DDBJ whole genome shotgun (WGS) entry which is preliminary data.</text>
</comment>
<sequence length="409" mass="42197">MKITFKTVQNKLFTIDADESETVGGLKVKIQEGQAFPAANQKLIYSGKILKDESTVGELKIKEKDFLVVMVSKPKTPVPTSSPAPAPAAAPTAPAAVALAGATPEPAAPAAEAASAAIQPAAESTDISEPAAATERAASTDDVSMGSSFLTGEHLQTATDSIVEMGFPRDQVVRALRASFNNPDRAVEYLMSGNIPETEPAAPRAPVQQAAAAAPSPSASAAAPVAPPATRAAASGAASSSTSGSSADNLFAAAEAAMHRDRGGPAGAGAGVGGGAGAGGIDEATMRAIANLPQIQRIRQAVQENPALIQPLLQQIAQQNPALAQIINENPQALYSLLGIGADDDDGEYQGPQVMQVNLTQEEAAAVERLEQLGFERQMVLQAFLLCDKNEELAANFLFENAEEDEQMH</sequence>
<feature type="domain" description="UBA" evidence="7">
    <location>
        <begin position="360"/>
        <end position="401"/>
    </location>
</feature>
<feature type="region of interest" description="Disordered" evidence="6">
    <location>
        <begin position="199"/>
        <end position="227"/>
    </location>
</feature>
<dbReference type="PROSITE" id="PS50030">
    <property type="entry name" value="UBA"/>
    <property type="match status" value="2"/>
</dbReference>
<dbReference type="PRINTS" id="PR01839">
    <property type="entry name" value="RAD23PROTEIN"/>
</dbReference>
<keyword evidence="2 5" id="KW-0227">DNA damage</keyword>
<dbReference type="InterPro" id="IPR036353">
    <property type="entry name" value="XPC-bd_sf"/>
</dbReference>
<keyword evidence="1" id="KW-0677">Repeat</keyword>
<dbReference type="CDD" id="cd01805">
    <property type="entry name" value="Ubl_Rad23"/>
    <property type="match status" value="1"/>
</dbReference>
<dbReference type="InterPro" id="IPR029071">
    <property type="entry name" value="Ubiquitin-like_domsf"/>
</dbReference>
<dbReference type="CDD" id="cd14281">
    <property type="entry name" value="UBA2_Rad23_like"/>
    <property type="match status" value="1"/>
</dbReference>
<dbReference type="SUPFAM" id="SSF101238">
    <property type="entry name" value="XPC-binding domain"/>
    <property type="match status" value="1"/>
</dbReference>
<dbReference type="Pfam" id="PF00627">
    <property type="entry name" value="UBA"/>
    <property type="match status" value="2"/>
</dbReference>
<feature type="compositionally biased region" description="Low complexity" evidence="6">
    <location>
        <begin position="108"/>
        <end position="123"/>
    </location>
</feature>
<dbReference type="SMART" id="SM00165">
    <property type="entry name" value="UBA"/>
    <property type="match status" value="2"/>
</dbReference>
<dbReference type="GO" id="GO:0043130">
    <property type="term" value="F:ubiquitin binding"/>
    <property type="evidence" value="ECO:0007669"/>
    <property type="project" value="UniProtKB-UniRule"/>
</dbReference>
<dbReference type="Pfam" id="PF00240">
    <property type="entry name" value="ubiquitin"/>
    <property type="match status" value="1"/>
</dbReference>
<dbReference type="InterPro" id="IPR015360">
    <property type="entry name" value="XPC-bd"/>
</dbReference>
<dbReference type="EMBL" id="BTCM01000001">
    <property type="protein sequence ID" value="GMK54431.1"/>
    <property type="molecule type" value="Genomic_DNA"/>
</dbReference>
<feature type="region of interest" description="Disordered" evidence="6">
    <location>
        <begin position="108"/>
        <end position="145"/>
    </location>
</feature>
<feature type="domain" description="Ubiquitin-like" evidence="8">
    <location>
        <begin position="1"/>
        <end position="76"/>
    </location>
</feature>
<dbReference type="SMART" id="SM00213">
    <property type="entry name" value="UBQ"/>
    <property type="match status" value="1"/>
</dbReference>
<dbReference type="FunFam" id="1.10.8.10:FF:000002">
    <property type="entry name" value="UV excision repair protein RAD23 homolog"/>
    <property type="match status" value="1"/>
</dbReference>
<keyword evidence="3 5" id="KW-0234">DNA repair</keyword>
<dbReference type="InterPro" id="IPR015940">
    <property type="entry name" value="UBA"/>
</dbReference>
<feature type="compositionally biased region" description="Low complexity" evidence="6">
    <location>
        <begin position="200"/>
        <end position="227"/>
    </location>
</feature>
<dbReference type="CDD" id="cd14280">
    <property type="entry name" value="UBA1_Rad23_like"/>
    <property type="match status" value="1"/>
</dbReference>
<comment type="subcellular location">
    <subcellularLocation>
        <location evidence="5">Nucleus</location>
    </subcellularLocation>
    <subcellularLocation>
        <location evidence="5">Cytoplasm</location>
    </subcellularLocation>
</comment>
<dbReference type="GO" id="GO:0006289">
    <property type="term" value="P:nucleotide-excision repair"/>
    <property type="evidence" value="ECO:0007669"/>
    <property type="project" value="UniProtKB-UniRule"/>
</dbReference>
<keyword evidence="5" id="KW-0963">Cytoplasm</keyword>
<dbReference type="InterPro" id="IPR009060">
    <property type="entry name" value="UBA-like_sf"/>
</dbReference>
<keyword evidence="10" id="KW-1185">Reference proteome</keyword>
<comment type="similarity">
    <text evidence="5">Belongs to the RAD23 family.</text>
</comment>
<dbReference type="GO" id="GO:0005829">
    <property type="term" value="C:cytosol"/>
    <property type="evidence" value="ECO:0007669"/>
    <property type="project" value="TreeGrafter"/>
</dbReference>
<dbReference type="GO" id="GO:0005654">
    <property type="term" value="C:nucleoplasm"/>
    <property type="evidence" value="ECO:0007669"/>
    <property type="project" value="TreeGrafter"/>
</dbReference>
<dbReference type="GO" id="GO:0031593">
    <property type="term" value="F:polyubiquitin modification-dependent protein binding"/>
    <property type="evidence" value="ECO:0007669"/>
    <property type="project" value="UniProtKB-UniRule"/>
</dbReference>
<keyword evidence="4 5" id="KW-0539">Nucleus</keyword>
<dbReference type="AlphaFoldDB" id="A0AAD3TP33"/>
<name>A0AAD3TP33_9TREE</name>
<dbReference type="Gene3D" id="3.10.20.90">
    <property type="entry name" value="Phosphatidylinositol 3-kinase Catalytic Subunit, Chain A, domain 1"/>
    <property type="match status" value="1"/>
</dbReference>